<feature type="domain" description="CUB" evidence="4">
    <location>
        <begin position="1"/>
        <end position="76"/>
    </location>
</feature>
<dbReference type="InterPro" id="IPR000859">
    <property type="entry name" value="CUB_dom"/>
</dbReference>
<dbReference type="SUPFAM" id="SSF49854">
    <property type="entry name" value="Spermadhesin, CUB domain"/>
    <property type="match status" value="3"/>
</dbReference>
<dbReference type="EMBL" id="JAODUP010000093">
    <property type="protein sequence ID" value="KAK2162714.1"/>
    <property type="molecule type" value="Genomic_DNA"/>
</dbReference>
<dbReference type="GO" id="GO:0005886">
    <property type="term" value="C:plasma membrane"/>
    <property type="evidence" value="ECO:0007669"/>
    <property type="project" value="TreeGrafter"/>
</dbReference>
<keyword evidence="1" id="KW-1015">Disulfide bond</keyword>
<feature type="transmembrane region" description="Helical" evidence="3">
    <location>
        <begin position="342"/>
        <end position="365"/>
    </location>
</feature>
<dbReference type="SMART" id="SM00192">
    <property type="entry name" value="LDLa"/>
    <property type="match status" value="1"/>
</dbReference>
<sequence length="414" mass="46961">CDQRVCSRGETNGTIITPNYPDRYPPNITCKFYLDGLVDKQNLEKTELRFMSFDLPSDEKAGPFTGTGFKAQYQFVTDYAIPGTPATNRDKCHFDYQSYSLKSGSFNSPRNPSHYPPNTECIYEFHGLPNEQIVFIFESFELQANDPDCTHDYVELYMIKKNKLGHEHEILVGHYCGENVPGPMVTDEDSNHAKVVFHSDASHVRSGFRARYEFIHRQTFGELYKCPNAVLKIYTDTSGRPEYEICGGEEGNKIMSDIIISQENYMKIKFISSTSATGGRGFRLSWTEITSATTSSTCDGFFCQINKYCIAESLRCNNIPNCGYGDTSDEPPKCDPSYTNHGILHIILGVVLSLIVLVFIIVCILHRRRKARKKKKKKEIEVRYVTRGGTMNRRDGGPATDKLLKERTEKVSIV</sequence>
<evidence type="ECO:0000313" key="6">
    <source>
        <dbReference type="Proteomes" id="UP001208570"/>
    </source>
</evidence>
<keyword evidence="6" id="KW-1185">Reference proteome</keyword>
<evidence type="ECO:0000259" key="4">
    <source>
        <dbReference type="PROSITE" id="PS01180"/>
    </source>
</evidence>
<comment type="caution">
    <text evidence="5">The sequence shown here is derived from an EMBL/GenBank/DDBJ whole genome shotgun (WGS) entry which is preliminary data.</text>
</comment>
<dbReference type="CDD" id="cd00041">
    <property type="entry name" value="CUB"/>
    <property type="match status" value="1"/>
</dbReference>
<evidence type="ECO:0000256" key="2">
    <source>
        <dbReference type="PROSITE-ProRule" id="PRU00059"/>
    </source>
</evidence>
<accession>A0AAD9ND09</accession>
<dbReference type="InterPro" id="IPR035914">
    <property type="entry name" value="Sperma_CUB_dom_sf"/>
</dbReference>
<dbReference type="Pfam" id="PF00431">
    <property type="entry name" value="CUB"/>
    <property type="match status" value="1"/>
</dbReference>
<protein>
    <recommendedName>
        <fullName evidence="4">CUB domain-containing protein</fullName>
    </recommendedName>
</protein>
<reference evidence="5" key="1">
    <citation type="journal article" date="2023" name="Mol. Biol. Evol.">
        <title>Third-Generation Sequencing Reveals the Adaptive Role of the Epigenome in Three Deep-Sea Polychaetes.</title>
        <authorList>
            <person name="Perez M."/>
            <person name="Aroh O."/>
            <person name="Sun Y."/>
            <person name="Lan Y."/>
            <person name="Juniper S.K."/>
            <person name="Young C.R."/>
            <person name="Angers B."/>
            <person name="Qian P.Y."/>
        </authorList>
    </citation>
    <scope>NUCLEOTIDE SEQUENCE</scope>
    <source>
        <strain evidence="5">P08H-3</strain>
    </source>
</reference>
<comment type="caution">
    <text evidence="2">Lacks conserved residue(s) required for the propagation of feature annotation.</text>
</comment>
<organism evidence="5 6">
    <name type="scientific">Paralvinella palmiformis</name>
    <dbReference type="NCBI Taxonomy" id="53620"/>
    <lineage>
        <taxon>Eukaryota</taxon>
        <taxon>Metazoa</taxon>
        <taxon>Spiralia</taxon>
        <taxon>Lophotrochozoa</taxon>
        <taxon>Annelida</taxon>
        <taxon>Polychaeta</taxon>
        <taxon>Sedentaria</taxon>
        <taxon>Canalipalpata</taxon>
        <taxon>Terebellida</taxon>
        <taxon>Terebelliformia</taxon>
        <taxon>Alvinellidae</taxon>
        <taxon>Paralvinella</taxon>
    </lineage>
</organism>
<dbReference type="PANTHER" id="PTHR47537">
    <property type="entry name" value="CUBILIN"/>
    <property type="match status" value="1"/>
</dbReference>
<dbReference type="PROSITE" id="PS01180">
    <property type="entry name" value="CUB"/>
    <property type="match status" value="2"/>
</dbReference>
<keyword evidence="3" id="KW-0472">Membrane</keyword>
<dbReference type="Gene3D" id="2.60.120.290">
    <property type="entry name" value="Spermadhesin, CUB domain"/>
    <property type="match status" value="3"/>
</dbReference>
<feature type="domain" description="CUB" evidence="4">
    <location>
        <begin position="92"/>
        <end position="215"/>
    </location>
</feature>
<feature type="non-terminal residue" evidence="5">
    <location>
        <position position="1"/>
    </location>
</feature>
<dbReference type="InterPro" id="IPR036055">
    <property type="entry name" value="LDL_receptor-like_sf"/>
</dbReference>
<dbReference type="InterPro" id="IPR002172">
    <property type="entry name" value="LDrepeatLR_classA_rpt"/>
</dbReference>
<keyword evidence="3" id="KW-0812">Transmembrane</keyword>
<keyword evidence="3" id="KW-1133">Transmembrane helix</keyword>
<evidence type="ECO:0000256" key="1">
    <source>
        <dbReference type="ARBA" id="ARBA00023157"/>
    </source>
</evidence>
<proteinExistence type="predicted"/>
<name>A0AAD9ND09_9ANNE</name>
<evidence type="ECO:0000313" key="5">
    <source>
        <dbReference type="EMBL" id="KAK2162714.1"/>
    </source>
</evidence>
<dbReference type="InterPro" id="IPR053207">
    <property type="entry name" value="Non-NMDA_GluR_Accessory"/>
</dbReference>
<dbReference type="Proteomes" id="UP001208570">
    <property type="component" value="Unassembled WGS sequence"/>
</dbReference>
<dbReference type="AlphaFoldDB" id="A0AAD9ND09"/>
<evidence type="ECO:0000256" key="3">
    <source>
        <dbReference type="SAM" id="Phobius"/>
    </source>
</evidence>
<dbReference type="SMART" id="SM00042">
    <property type="entry name" value="CUB"/>
    <property type="match status" value="1"/>
</dbReference>
<gene>
    <name evidence="5" type="ORF">LSH36_93g07053</name>
</gene>
<dbReference type="Gene3D" id="4.10.400.10">
    <property type="entry name" value="Low-density Lipoprotein Receptor"/>
    <property type="match status" value="1"/>
</dbReference>
<dbReference type="PANTHER" id="PTHR47537:SF6">
    <property type="entry name" value="CUB DOMAIN-CONTAINING PROTEIN"/>
    <property type="match status" value="1"/>
</dbReference>